<dbReference type="InterPro" id="IPR037224">
    <property type="entry name" value="PapC_N_sf"/>
</dbReference>
<dbReference type="Gene3D" id="3.10.20.410">
    <property type="match status" value="1"/>
</dbReference>
<evidence type="ECO:0000313" key="11">
    <source>
        <dbReference type="EMBL" id="SFC01029.1"/>
    </source>
</evidence>
<dbReference type="InterPro" id="IPR043142">
    <property type="entry name" value="PapC-like_C_sf"/>
</dbReference>
<feature type="domain" description="PapC-like C-terminal" evidence="9">
    <location>
        <begin position="726"/>
        <end position="788"/>
    </location>
</feature>
<dbReference type="Pfam" id="PF00577">
    <property type="entry name" value="Usher"/>
    <property type="match status" value="1"/>
</dbReference>
<dbReference type="Gene3D" id="2.60.40.2610">
    <property type="entry name" value="Outer membrane usher protein FimD, plug domain"/>
    <property type="match status" value="1"/>
</dbReference>
<evidence type="ECO:0000256" key="4">
    <source>
        <dbReference type="ARBA" id="ARBA00022452"/>
    </source>
</evidence>
<dbReference type="Pfam" id="PF13953">
    <property type="entry name" value="PapC_C"/>
    <property type="match status" value="1"/>
</dbReference>
<keyword evidence="6" id="KW-0732">Signal</keyword>
<dbReference type="InterPro" id="IPR000015">
    <property type="entry name" value="Fimb_usher"/>
</dbReference>
<dbReference type="AlphaFoldDB" id="A0AAJ4W7N4"/>
<reference evidence="11 12" key="1">
    <citation type="submission" date="2016-10" db="EMBL/GenBank/DDBJ databases">
        <authorList>
            <person name="Varghese N."/>
            <person name="Submissions S."/>
        </authorList>
    </citation>
    <scope>NUCLEOTIDE SEQUENCE [LARGE SCALE GENOMIC DNA]</scope>
    <source>
        <strain evidence="11 12">DSM 5563</strain>
    </source>
</reference>
<dbReference type="PANTHER" id="PTHR30451:SF8">
    <property type="entry name" value="FIMBRIAL USHER PROTEIN"/>
    <property type="match status" value="1"/>
</dbReference>
<dbReference type="EMBL" id="FOLW01000001">
    <property type="protein sequence ID" value="SFC01029.1"/>
    <property type="molecule type" value="Genomic_DNA"/>
</dbReference>
<evidence type="ECO:0000256" key="8">
    <source>
        <dbReference type="ARBA" id="ARBA00023237"/>
    </source>
</evidence>
<keyword evidence="4" id="KW-1134">Transmembrane beta strand</keyword>
<dbReference type="Gene3D" id="2.60.40.2070">
    <property type="match status" value="1"/>
</dbReference>
<dbReference type="GO" id="GO:0009279">
    <property type="term" value="C:cell outer membrane"/>
    <property type="evidence" value="ECO:0007669"/>
    <property type="project" value="UniProtKB-SubCell"/>
</dbReference>
<protein>
    <submittedName>
        <fullName evidence="11">Outer membrane usher protein FimD/PapC</fullName>
    </submittedName>
</protein>
<evidence type="ECO:0000256" key="6">
    <source>
        <dbReference type="ARBA" id="ARBA00022729"/>
    </source>
</evidence>
<dbReference type="GO" id="GO:0009297">
    <property type="term" value="P:pilus assembly"/>
    <property type="evidence" value="ECO:0007669"/>
    <property type="project" value="InterPro"/>
</dbReference>
<evidence type="ECO:0000259" key="9">
    <source>
        <dbReference type="Pfam" id="PF13953"/>
    </source>
</evidence>
<dbReference type="NCBIfam" id="NF011832">
    <property type="entry name" value="PRK15304.1"/>
    <property type="match status" value="1"/>
</dbReference>
<keyword evidence="8" id="KW-0998">Cell outer membrane</keyword>
<keyword evidence="5" id="KW-0812">Transmembrane</keyword>
<comment type="similarity">
    <text evidence="2">Belongs to the fimbrial export usher family.</text>
</comment>
<dbReference type="InterPro" id="IPR025885">
    <property type="entry name" value="PapC_N"/>
</dbReference>
<feature type="domain" description="PapC N-terminal" evidence="10">
    <location>
        <begin position="24"/>
        <end position="157"/>
    </location>
</feature>
<gene>
    <name evidence="11" type="ORF">SAMN02745723_101155</name>
</gene>
<dbReference type="Gene3D" id="2.60.40.3110">
    <property type="match status" value="1"/>
</dbReference>
<sequence>MAITLTGFCWAYSVQAEGSRPTRFNESRLKALGIDPSTAAYFSEGARFTPGIMEVALQINGASRGMQRLNFGRRGEMCADESFFTLAGIQLTSSLPRDSAQADACPALTDVWPTATISLLPATQEVKIVVPPEALEKENNQKNYQQGGTAGLLNYSAYHSHFTSDFSRSDFSYLNLETGLNVGDWMVRGTHNLRQSSAGGFTFDNAYIYAQKTLVNRKQLLQAGQINFSNNLLTGAAIDGMQLVPQTALNQLGSGVQVNGMARADQSRVDIRQNGILIYSTLVPVGPFTLTDIPVLNTTGDLHLKVITPSGQEEAYTVTAASFRSLVPKAPESWSLALGRLRADDVSQDYQRPWVASLSDGWGLSRQVLLEAGAITASDYLAGGAGLTVSPHQKISMGLSMALSQDRNHDRRGAKSTASVNWQAPMNIGFGGDITRYSPGYRELTDSVSITDSPYNRTSAGLRMSWHQRMLGNVSISASQIRQGNNSGDTRRLMATWNRNFGFMSASVNWQRQSRHLRDCHESYRCHDTDRDSVFVNFSFPLGGQQVSSYYRHSSDSSVAGMQASGSMTQNSNWSLAAEHNLKQERNNSLSGNLTGNLHYTTAGLYGYAEDNNVRNYSGTLSGGVVLHQQGIVFSPHKIHDTFGVVAVEPAVSGVEINTPQGTVWTDWRGKAVVPGLPAYAPGKIELNTEQLPENIDVNNGYRQVVAGHGAVTDTRFLLQQTRNGLLTVTMADGKPLPKGSAITTEDGSYVTTAVDFGTVFLTDLNGQRPLMARWQEQSCSLHYSVPEKAGKGEAYESITATCS</sequence>
<dbReference type="InterPro" id="IPR025949">
    <property type="entry name" value="PapC-like_C"/>
</dbReference>
<keyword evidence="3" id="KW-0813">Transport</keyword>
<dbReference type="Pfam" id="PF13954">
    <property type="entry name" value="PapC_N"/>
    <property type="match status" value="1"/>
</dbReference>
<dbReference type="Proteomes" id="UP000226420">
    <property type="component" value="Unassembled WGS sequence"/>
</dbReference>
<organism evidence="11 12">
    <name type="scientific">Pragia fontium DSM 5563 = ATCC 49100</name>
    <dbReference type="NCBI Taxonomy" id="1122977"/>
    <lineage>
        <taxon>Bacteria</taxon>
        <taxon>Pseudomonadati</taxon>
        <taxon>Pseudomonadota</taxon>
        <taxon>Gammaproteobacteria</taxon>
        <taxon>Enterobacterales</taxon>
        <taxon>Budviciaceae</taxon>
        <taxon>Pragia</taxon>
    </lineage>
</organism>
<evidence type="ECO:0000259" key="10">
    <source>
        <dbReference type="Pfam" id="PF13954"/>
    </source>
</evidence>
<dbReference type="InterPro" id="IPR042186">
    <property type="entry name" value="FimD_plug_dom"/>
</dbReference>
<comment type="subcellular location">
    <subcellularLocation>
        <location evidence="1">Cell outer membrane</location>
        <topology evidence="1">Multi-pass membrane protein</topology>
    </subcellularLocation>
</comment>
<proteinExistence type="inferred from homology"/>
<accession>A0AAJ4W7N4</accession>
<evidence type="ECO:0000256" key="1">
    <source>
        <dbReference type="ARBA" id="ARBA00004571"/>
    </source>
</evidence>
<evidence type="ECO:0000256" key="5">
    <source>
        <dbReference type="ARBA" id="ARBA00022692"/>
    </source>
</evidence>
<name>A0AAJ4W7N4_9GAMM</name>
<keyword evidence="7" id="KW-0472">Membrane</keyword>
<evidence type="ECO:0000256" key="7">
    <source>
        <dbReference type="ARBA" id="ARBA00023136"/>
    </source>
</evidence>
<dbReference type="GO" id="GO:0015473">
    <property type="term" value="F:fimbrial usher porin activity"/>
    <property type="evidence" value="ECO:0007669"/>
    <property type="project" value="InterPro"/>
</dbReference>
<dbReference type="SUPFAM" id="SSF141729">
    <property type="entry name" value="FimD N-terminal domain-like"/>
    <property type="match status" value="1"/>
</dbReference>
<dbReference type="PANTHER" id="PTHR30451">
    <property type="entry name" value="OUTER MEMBRANE USHER PROTEIN"/>
    <property type="match status" value="1"/>
</dbReference>
<evidence type="ECO:0000256" key="3">
    <source>
        <dbReference type="ARBA" id="ARBA00022448"/>
    </source>
</evidence>
<evidence type="ECO:0000313" key="12">
    <source>
        <dbReference type="Proteomes" id="UP000226420"/>
    </source>
</evidence>
<evidence type="ECO:0000256" key="2">
    <source>
        <dbReference type="ARBA" id="ARBA00008064"/>
    </source>
</evidence>
<comment type="caution">
    <text evidence="11">The sequence shown here is derived from an EMBL/GenBank/DDBJ whole genome shotgun (WGS) entry which is preliminary data.</text>
</comment>